<evidence type="ECO:0000313" key="2">
    <source>
        <dbReference type="EMBL" id="TDZ38977.1"/>
    </source>
</evidence>
<organism evidence="2 3">
    <name type="scientific">Colletotrichum trifolii</name>
    <dbReference type="NCBI Taxonomy" id="5466"/>
    <lineage>
        <taxon>Eukaryota</taxon>
        <taxon>Fungi</taxon>
        <taxon>Dikarya</taxon>
        <taxon>Ascomycota</taxon>
        <taxon>Pezizomycotina</taxon>
        <taxon>Sordariomycetes</taxon>
        <taxon>Hypocreomycetidae</taxon>
        <taxon>Glomerellales</taxon>
        <taxon>Glomerellaceae</taxon>
        <taxon>Colletotrichum</taxon>
        <taxon>Colletotrichum orbiculare species complex</taxon>
    </lineage>
</organism>
<evidence type="ECO:0000256" key="1">
    <source>
        <dbReference type="SAM" id="SignalP"/>
    </source>
</evidence>
<sequence length="174" mass="18797">MKFQILPCLALAQLCAAAAIDRTGDAGPGLAPRWDAFRDNFGSNMCLQVRCDTMVCATDVDDAHRVASSELSLIIGPDCAGWREPPAEVAQGTNGKTCADGRKLYSGAFMIWRAWNNVTKNKNYKADFVDWENFKGAYCIGQKDVTCQKDGKTPMAPDPNTGVCAPWGLSPSQG</sequence>
<comment type="caution">
    <text evidence="2">The sequence shown here is derived from an EMBL/GenBank/DDBJ whole genome shotgun (WGS) entry which is preliminary data.</text>
</comment>
<gene>
    <name evidence="2" type="ORF">CTRI78_v010713</name>
</gene>
<keyword evidence="3" id="KW-1185">Reference proteome</keyword>
<protein>
    <recommendedName>
        <fullName evidence="4">Ecp2 effector protein domain-containing protein</fullName>
    </recommendedName>
</protein>
<accession>A0A4R8QJ58</accession>
<dbReference type="AlphaFoldDB" id="A0A4R8QJ58"/>
<dbReference type="Proteomes" id="UP000295703">
    <property type="component" value="Unassembled WGS sequence"/>
</dbReference>
<dbReference type="EMBL" id="RYZW01000188">
    <property type="protein sequence ID" value="TDZ38977.1"/>
    <property type="molecule type" value="Genomic_DNA"/>
</dbReference>
<feature type="chain" id="PRO_5020286831" description="Ecp2 effector protein domain-containing protein" evidence="1">
    <location>
        <begin position="18"/>
        <end position="174"/>
    </location>
</feature>
<evidence type="ECO:0000313" key="3">
    <source>
        <dbReference type="Proteomes" id="UP000295703"/>
    </source>
</evidence>
<feature type="signal peptide" evidence="1">
    <location>
        <begin position="1"/>
        <end position="17"/>
    </location>
</feature>
<name>A0A4R8QJ58_COLTR</name>
<proteinExistence type="predicted"/>
<reference evidence="2 3" key="1">
    <citation type="submission" date="2018-12" db="EMBL/GenBank/DDBJ databases">
        <title>Genome sequence and assembly of Colletotrichum trifolii.</title>
        <authorList>
            <person name="Gan P."/>
            <person name="Shirasu K."/>
        </authorList>
    </citation>
    <scope>NUCLEOTIDE SEQUENCE [LARGE SCALE GENOMIC DNA]</scope>
    <source>
        <strain evidence="2 3">543-2</strain>
    </source>
</reference>
<keyword evidence="1" id="KW-0732">Signal</keyword>
<evidence type="ECO:0008006" key="4">
    <source>
        <dbReference type="Google" id="ProtNLM"/>
    </source>
</evidence>